<keyword evidence="1" id="KW-1133">Transmembrane helix</keyword>
<evidence type="ECO:0000313" key="2">
    <source>
        <dbReference type="EMBL" id="KKR99229.1"/>
    </source>
</evidence>
<comment type="caution">
    <text evidence="2">The sequence shown here is derived from an EMBL/GenBank/DDBJ whole genome shotgun (WGS) entry which is preliminary data.</text>
</comment>
<dbReference type="AlphaFoldDB" id="A0A0G0VEE4"/>
<reference evidence="2 3" key="1">
    <citation type="journal article" date="2015" name="Nature">
        <title>rRNA introns, odd ribosomes, and small enigmatic genomes across a large radiation of phyla.</title>
        <authorList>
            <person name="Brown C.T."/>
            <person name="Hug L.A."/>
            <person name="Thomas B.C."/>
            <person name="Sharon I."/>
            <person name="Castelle C.J."/>
            <person name="Singh A."/>
            <person name="Wilkins M.J."/>
            <person name="Williams K.H."/>
            <person name="Banfield J.F."/>
        </authorList>
    </citation>
    <scope>NUCLEOTIDE SEQUENCE [LARGE SCALE GENOMIC DNA]</scope>
</reference>
<gene>
    <name evidence="2" type="ORF">UU50_C0009G0046</name>
</gene>
<proteinExistence type="predicted"/>
<dbReference type="EMBL" id="LCAW01000009">
    <property type="protein sequence ID" value="KKR99229.1"/>
    <property type="molecule type" value="Genomic_DNA"/>
</dbReference>
<dbReference type="Proteomes" id="UP000033930">
    <property type="component" value="Unassembled WGS sequence"/>
</dbReference>
<keyword evidence="1" id="KW-0812">Transmembrane</keyword>
<feature type="transmembrane region" description="Helical" evidence="1">
    <location>
        <begin position="120"/>
        <end position="140"/>
    </location>
</feature>
<feature type="transmembrane region" description="Helical" evidence="1">
    <location>
        <begin position="7"/>
        <end position="26"/>
    </location>
</feature>
<evidence type="ECO:0000313" key="3">
    <source>
        <dbReference type="Proteomes" id="UP000033930"/>
    </source>
</evidence>
<organism evidence="2 3">
    <name type="scientific">Candidatus Uhrbacteria bacterium GW2011_GWC1_41_20</name>
    <dbReference type="NCBI Taxonomy" id="1618983"/>
    <lineage>
        <taxon>Bacteria</taxon>
        <taxon>Candidatus Uhriibacteriota</taxon>
    </lineage>
</organism>
<protein>
    <submittedName>
        <fullName evidence="2">Uncharacterized protein</fullName>
    </submittedName>
</protein>
<feature type="transmembrane region" description="Helical" evidence="1">
    <location>
        <begin position="232"/>
        <end position="251"/>
    </location>
</feature>
<feature type="transmembrane region" description="Helical" evidence="1">
    <location>
        <begin position="177"/>
        <end position="195"/>
    </location>
</feature>
<name>A0A0G0VEE4_9BACT</name>
<accession>A0A0G0VEE4</accession>
<feature type="transmembrane region" description="Helical" evidence="1">
    <location>
        <begin position="56"/>
        <end position="78"/>
    </location>
</feature>
<feature type="transmembrane region" description="Helical" evidence="1">
    <location>
        <begin position="146"/>
        <end position="170"/>
    </location>
</feature>
<evidence type="ECO:0000256" key="1">
    <source>
        <dbReference type="SAM" id="Phobius"/>
    </source>
</evidence>
<keyword evidence="1" id="KW-0472">Membrane</keyword>
<sequence length="254" mass="28972">MIILHRISTFLIALLTAVVFVILIYWPDQLLLAAIIGFVMTPLLFVRLLKWEVKRFVFWVFLALPLLLLFSSVFFFFFLEGEVIKYAVGIIVTLCIWIYAESVFAFYHLPSTYQAYTLEYLSLTLSLLSAFFFASGMYAMGLFLQLSLWVPAIIMGLFSFFSSMMVLWVSKISLQRALRFSIICGICLAQTYIVLSLLPTSFVSNAAGFAVILYLFLGLSRAQALEKLSKKVILRYLAIASAMLLMIFLTARWI</sequence>
<feature type="transmembrane region" description="Helical" evidence="1">
    <location>
        <begin position="32"/>
        <end position="49"/>
    </location>
</feature>
<feature type="transmembrane region" description="Helical" evidence="1">
    <location>
        <begin position="84"/>
        <end position="108"/>
    </location>
</feature>
<feature type="transmembrane region" description="Helical" evidence="1">
    <location>
        <begin position="201"/>
        <end position="220"/>
    </location>
</feature>